<dbReference type="HOGENOM" id="CLU_304316_0_0_1"/>
<dbReference type="InterPro" id="IPR036452">
    <property type="entry name" value="Ribo_hydro-like"/>
</dbReference>
<organism evidence="4 5">
    <name type="scientific">Thalassiosira pseudonana</name>
    <name type="common">Marine diatom</name>
    <name type="synonym">Cyclotella nana</name>
    <dbReference type="NCBI Taxonomy" id="35128"/>
    <lineage>
        <taxon>Eukaryota</taxon>
        <taxon>Sar</taxon>
        <taxon>Stramenopiles</taxon>
        <taxon>Ochrophyta</taxon>
        <taxon>Bacillariophyta</taxon>
        <taxon>Coscinodiscophyceae</taxon>
        <taxon>Thalassiosirophycidae</taxon>
        <taxon>Thalassiosirales</taxon>
        <taxon>Thalassiosiraceae</taxon>
        <taxon>Thalassiosira</taxon>
    </lineage>
</organism>
<dbReference type="AlphaFoldDB" id="B8CBZ2"/>
<dbReference type="KEGG" id="tps:THAPSDRAFT_9677"/>
<dbReference type="Gene3D" id="3.90.245.10">
    <property type="entry name" value="Ribonucleoside hydrolase-like"/>
    <property type="match status" value="1"/>
</dbReference>
<feature type="region of interest" description="Disordered" evidence="3">
    <location>
        <begin position="72"/>
        <end position="112"/>
    </location>
</feature>
<dbReference type="PaxDb" id="35128-Thaps9677"/>
<sequence length="977" mass="109713">MATAKQRATNVKRNAKNVAHCNESFRDMQKMMKEKGAVTGTSLMALLQESVSEMNQWNEEEDEDLILQGQLEDSQKPSSNSSATSNEDNDYDGQEQHHRQHELLSRRLDNDPLFGGSRRQKFIKIPSRVENLNILIEAMHHSTEERDQFLLAVHGDKYVGKSELVHRAIETVQIEGFGFTVLRSRRSSNNALTSLYPFREVVSSVLRGCNNVTQPRCELLNPTEDETIKEVSDSVIVQQLLDRKILNKGDQLMLGAILPDVVNSEMLSLLQGRSPTALMKDVVASLFKVLIPLQPIMLVFENDGDGDELDASSWSLLEQLLLASDKNCPQIMTVVLSRRRMSIPESLDEMTVDIAVESMTKGDTELFIRALFCDRNNIDREMNVDESVLGDVFDLCYGCPLFTERVISWAQRKDIIELDQTRNAVSLNYDKSALTLTNTAPHSLNEELLEVINIIPHSQLDALKLASCLGISFDIQKYELLKSDGLVDLLEEVNSTHGIFDVNGENFRWRHVALFEALQSIIISNERTEIHERICDSFDRMSEMSVGDVQHAKHYSMAGKWNEACDKNMESGIVASHSFNFVDAVACYEEAKKCLVQSARPSLKYKLVCSTALGWCLRELMRYNDAEEELETVLKQTMTMPENDRGDEYFSVLTALAQLKQAQSKYSEAIELYERAFPIANKETHSLDWLAHHVACFAEIMRKAAGYTKTFNVEYDRSSPHVNNAAAEVIARALSQAPDKKSLTIMCTSCLGDLSEVIHKYPNAFAMKVKEVIKLGSVKPLKRKSNVEPEGCENAEDQAFSASVYESCQELNVPIISIERDVATGFPFPSSYVDDLAATGHMVGTTVQRSVEMHMNGVSELIKQIQEMKGSRSPKGLDVHAFSKYTLGNQKPRGGQHNIWSMVQSINLELVLGLLCCIPMYRDAHFRLESYLVNGVEHKVCRHSNAKAGIIKAESLSSEILMLVGFAFRTALLNTSC</sequence>
<reference evidence="4 5" key="2">
    <citation type="journal article" date="2008" name="Nature">
        <title>The Phaeodactylum genome reveals the evolutionary history of diatom genomes.</title>
        <authorList>
            <person name="Bowler C."/>
            <person name="Allen A.E."/>
            <person name="Badger J.H."/>
            <person name="Grimwood J."/>
            <person name="Jabbari K."/>
            <person name="Kuo A."/>
            <person name="Maheswari U."/>
            <person name="Martens C."/>
            <person name="Maumus F."/>
            <person name="Otillar R.P."/>
            <person name="Rayko E."/>
            <person name="Salamov A."/>
            <person name="Vandepoele K."/>
            <person name="Beszteri B."/>
            <person name="Gruber A."/>
            <person name="Heijde M."/>
            <person name="Katinka M."/>
            <person name="Mock T."/>
            <person name="Valentin K."/>
            <person name="Verret F."/>
            <person name="Berges J.A."/>
            <person name="Brownlee C."/>
            <person name="Cadoret J.P."/>
            <person name="Chiovitti A."/>
            <person name="Choi C.J."/>
            <person name="Coesel S."/>
            <person name="De Martino A."/>
            <person name="Detter J.C."/>
            <person name="Durkin C."/>
            <person name="Falciatore A."/>
            <person name="Fournet J."/>
            <person name="Haruta M."/>
            <person name="Huysman M.J."/>
            <person name="Jenkins B.D."/>
            <person name="Jiroutova K."/>
            <person name="Jorgensen R.E."/>
            <person name="Joubert Y."/>
            <person name="Kaplan A."/>
            <person name="Kroger N."/>
            <person name="Kroth P.G."/>
            <person name="La Roche J."/>
            <person name="Lindquist E."/>
            <person name="Lommer M."/>
            <person name="Martin-Jezequel V."/>
            <person name="Lopez P.J."/>
            <person name="Lucas S."/>
            <person name="Mangogna M."/>
            <person name="McGinnis K."/>
            <person name="Medlin L.K."/>
            <person name="Montsant A."/>
            <person name="Oudot-Le Secq M.P."/>
            <person name="Napoli C."/>
            <person name="Obornik M."/>
            <person name="Parker M.S."/>
            <person name="Petit J.L."/>
            <person name="Porcel B.M."/>
            <person name="Poulsen N."/>
            <person name="Robison M."/>
            <person name="Rychlewski L."/>
            <person name="Rynearson T.A."/>
            <person name="Schmutz J."/>
            <person name="Shapiro H."/>
            <person name="Siaut M."/>
            <person name="Stanley M."/>
            <person name="Sussman M.R."/>
            <person name="Taylor A.R."/>
            <person name="Vardi A."/>
            <person name="von Dassow P."/>
            <person name="Vyverman W."/>
            <person name="Willis A."/>
            <person name="Wyrwicz L.S."/>
            <person name="Rokhsar D.S."/>
            <person name="Weissenbach J."/>
            <person name="Armbrust E.V."/>
            <person name="Green B.R."/>
            <person name="Van de Peer Y."/>
            <person name="Grigoriev I.V."/>
        </authorList>
    </citation>
    <scope>NUCLEOTIDE SEQUENCE [LARGE SCALE GENOMIC DNA]</scope>
    <source>
        <strain evidence="4 5">CCMP1335</strain>
    </source>
</reference>
<gene>
    <name evidence="4" type="ORF">THAPSDRAFT_9677</name>
</gene>
<dbReference type="InterPro" id="IPR011990">
    <property type="entry name" value="TPR-like_helical_dom_sf"/>
</dbReference>
<keyword evidence="1" id="KW-0547">Nucleotide-binding</keyword>
<evidence type="ECO:0000256" key="1">
    <source>
        <dbReference type="ARBA" id="ARBA00022741"/>
    </source>
</evidence>
<keyword evidence="2" id="KW-0067">ATP-binding</keyword>
<dbReference type="GO" id="GO:0005524">
    <property type="term" value="F:ATP binding"/>
    <property type="evidence" value="ECO:0007669"/>
    <property type="project" value="UniProtKB-KW"/>
</dbReference>
<evidence type="ECO:0000256" key="3">
    <source>
        <dbReference type="SAM" id="MobiDB-lite"/>
    </source>
</evidence>
<dbReference type="RefSeq" id="XP_002293855.1">
    <property type="nucleotide sequence ID" value="XM_002293819.1"/>
</dbReference>
<reference evidence="4 5" key="1">
    <citation type="journal article" date="2004" name="Science">
        <title>The genome of the diatom Thalassiosira pseudonana: ecology, evolution, and metabolism.</title>
        <authorList>
            <person name="Armbrust E.V."/>
            <person name="Berges J.A."/>
            <person name="Bowler C."/>
            <person name="Green B.R."/>
            <person name="Martinez D."/>
            <person name="Putnam N.H."/>
            <person name="Zhou S."/>
            <person name="Allen A.E."/>
            <person name="Apt K.E."/>
            <person name="Bechner M."/>
            <person name="Brzezinski M.A."/>
            <person name="Chaal B.K."/>
            <person name="Chiovitti A."/>
            <person name="Davis A.K."/>
            <person name="Demarest M.S."/>
            <person name="Detter J.C."/>
            <person name="Glavina T."/>
            <person name="Goodstein D."/>
            <person name="Hadi M.Z."/>
            <person name="Hellsten U."/>
            <person name="Hildebrand M."/>
            <person name="Jenkins B.D."/>
            <person name="Jurka J."/>
            <person name="Kapitonov V.V."/>
            <person name="Kroger N."/>
            <person name="Lau W.W."/>
            <person name="Lane T.W."/>
            <person name="Larimer F.W."/>
            <person name="Lippmeier J.C."/>
            <person name="Lucas S."/>
            <person name="Medina M."/>
            <person name="Montsant A."/>
            <person name="Obornik M."/>
            <person name="Parker M.S."/>
            <person name="Palenik B."/>
            <person name="Pazour G.J."/>
            <person name="Richardson P.M."/>
            <person name="Rynearson T.A."/>
            <person name="Saito M.A."/>
            <person name="Schwartz D.C."/>
            <person name="Thamatrakoln K."/>
            <person name="Valentin K."/>
            <person name="Vardi A."/>
            <person name="Wilkerson F.P."/>
            <person name="Rokhsar D.S."/>
        </authorList>
    </citation>
    <scope>NUCLEOTIDE SEQUENCE [LARGE SCALE GENOMIC DNA]</scope>
    <source>
        <strain evidence="4 5">CCMP1335</strain>
    </source>
</reference>
<protein>
    <submittedName>
        <fullName evidence="4">Uncharacterized protein</fullName>
    </submittedName>
</protein>
<dbReference type="SUPFAM" id="SSF48452">
    <property type="entry name" value="TPR-like"/>
    <property type="match status" value="1"/>
</dbReference>
<keyword evidence="5" id="KW-1185">Reference proteome</keyword>
<proteinExistence type="predicted"/>
<dbReference type="GO" id="GO:0004016">
    <property type="term" value="F:adenylate cyclase activity"/>
    <property type="evidence" value="ECO:0000318"/>
    <property type="project" value="GO_Central"/>
</dbReference>
<dbReference type="GO" id="GO:0016799">
    <property type="term" value="F:hydrolase activity, hydrolyzing N-glycosyl compounds"/>
    <property type="evidence" value="ECO:0007669"/>
    <property type="project" value="InterPro"/>
</dbReference>
<accession>B8CBZ2</accession>
<dbReference type="PANTHER" id="PTHR16305:SF28">
    <property type="entry name" value="GUANYLATE CYCLASE DOMAIN-CONTAINING PROTEIN"/>
    <property type="match status" value="1"/>
</dbReference>
<dbReference type="OMA" id="LCCIPMY"/>
<dbReference type="PANTHER" id="PTHR16305">
    <property type="entry name" value="TESTICULAR SOLUBLE ADENYLYL CYCLASE"/>
    <property type="match status" value="1"/>
</dbReference>
<evidence type="ECO:0000256" key="2">
    <source>
        <dbReference type="ARBA" id="ARBA00022840"/>
    </source>
</evidence>
<feature type="compositionally biased region" description="Basic and acidic residues" evidence="3">
    <location>
        <begin position="94"/>
        <end position="110"/>
    </location>
</feature>
<dbReference type="GeneID" id="7451617"/>
<dbReference type="InParanoid" id="B8CBZ2"/>
<dbReference type="GO" id="GO:0005737">
    <property type="term" value="C:cytoplasm"/>
    <property type="evidence" value="ECO:0000318"/>
    <property type="project" value="GO_Central"/>
</dbReference>
<evidence type="ECO:0000313" key="5">
    <source>
        <dbReference type="Proteomes" id="UP000001449"/>
    </source>
</evidence>
<name>B8CBZ2_THAPS</name>
<dbReference type="eggNOG" id="KOG1840">
    <property type="taxonomic scope" value="Eukaryota"/>
</dbReference>
<dbReference type="Gene3D" id="1.25.40.10">
    <property type="entry name" value="Tetratricopeptide repeat domain"/>
    <property type="match status" value="1"/>
</dbReference>
<dbReference type="Proteomes" id="UP000001449">
    <property type="component" value="Chromosome 14"/>
</dbReference>
<feature type="compositionally biased region" description="Polar residues" evidence="3">
    <location>
        <begin position="76"/>
        <end position="86"/>
    </location>
</feature>
<evidence type="ECO:0000313" key="4">
    <source>
        <dbReference type="EMBL" id="EED88864.1"/>
    </source>
</evidence>
<dbReference type="EMBL" id="CM000649">
    <property type="protein sequence ID" value="EED88864.1"/>
    <property type="molecule type" value="Genomic_DNA"/>
</dbReference>